<name>A0A9N9JYB1_9GLOM</name>
<feature type="non-terminal residue" evidence="2">
    <location>
        <position position="109"/>
    </location>
</feature>
<evidence type="ECO:0000313" key="3">
    <source>
        <dbReference type="Proteomes" id="UP000789396"/>
    </source>
</evidence>
<feature type="compositionally biased region" description="Low complexity" evidence="1">
    <location>
        <begin position="19"/>
        <end position="36"/>
    </location>
</feature>
<dbReference type="Proteomes" id="UP000789396">
    <property type="component" value="Unassembled WGS sequence"/>
</dbReference>
<comment type="caution">
    <text evidence="2">The sequence shown here is derived from an EMBL/GenBank/DDBJ whole genome shotgun (WGS) entry which is preliminary data.</text>
</comment>
<feature type="non-terminal residue" evidence="2">
    <location>
        <position position="1"/>
    </location>
</feature>
<evidence type="ECO:0000313" key="2">
    <source>
        <dbReference type="EMBL" id="CAG8799661.1"/>
    </source>
</evidence>
<sequence>NYYNSSIDLSSNSKGHPKTNSSESNVNETNSNNVTEPTDPEFDYDEYKPDGKKAMHFRPHTGKHQHTKIEINTSNHYKLFILITSQVKEFRKRNLLRDILFGIESNLEP</sequence>
<dbReference type="EMBL" id="CAJVPZ010070252">
    <property type="protein sequence ID" value="CAG8799661.1"/>
    <property type="molecule type" value="Genomic_DNA"/>
</dbReference>
<organism evidence="2 3">
    <name type="scientific">Racocetra fulgida</name>
    <dbReference type="NCBI Taxonomy" id="60492"/>
    <lineage>
        <taxon>Eukaryota</taxon>
        <taxon>Fungi</taxon>
        <taxon>Fungi incertae sedis</taxon>
        <taxon>Mucoromycota</taxon>
        <taxon>Glomeromycotina</taxon>
        <taxon>Glomeromycetes</taxon>
        <taxon>Diversisporales</taxon>
        <taxon>Gigasporaceae</taxon>
        <taxon>Racocetra</taxon>
    </lineage>
</organism>
<reference evidence="2" key="1">
    <citation type="submission" date="2021-06" db="EMBL/GenBank/DDBJ databases">
        <authorList>
            <person name="Kallberg Y."/>
            <person name="Tangrot J."/>
            <person name="Rosling A."/>
        </authorList>
    </citation>
    <scope>NUCLEOTIDE SEQUENCE</scope>
    <source>
        <strain evidence="2">IN212</strain>
    </source>
</reference>
<gene>
    <name evidence="2" type="ORF">RFULGI_LOCUS17593</name>
</gene>
<protein>
    <submittedName>
        <fullName evidence="2">19280_t:CDS:1</fullName>
    </submittedName>
</protein>
<accession>A0A9N9JYB1</accession>
<keyword evidence="3" id="KW-1185">Reference proteome</keyword>
<feature type="region of interest" description="Disordered" evidence="1">
    <location>
        <begin position="1"/>
        <end position="48"/>
    </location>
</feature>
<feature type="compositionally biased region" description="Polar residues" evidence="1">
    <location>
        <begin position="1"/>
        <end position="14"/>
    </location>
</feature>
<evidence type="ECO:0000256" key="1">
    <source>
        <dbReference type="SAM" id="MobiDB-lite"/>
    </source>
</evidence>
<proteinExistence type="predicted"/>
<dbReference type="AlphaFoldDB" id="A0A9N9JYB1"/>